<dbReference type="EMBL" id="MWUU01000011">
    <property type="protein sequence ID" value="PCF54640.1"/>
    <property type="molecule type" value="Genomic_DNA"/>
</dbReference>
<gene>
    <name evidence="2" type="ORF">B5C08_09190</name>
</gene>
<feature type="transmembrane region" description="Helical" evidence="1">
    <location>
        <begin position="348"/>
        <end position="365"/>
    </location>
</feature>
<keyword evidence="1" id="KW-0812">Transmembrane</keyword>
<dbReference type="AlphaFoldDB" id="A0A2A4GWD7"/>
<dbReference type="Pfam" id="PF09586">
    <property type="entry name" value="YfhO"/>
    <property type="match status" value="1"/>
</dbReference>
<evidence type="ECO:0008006" key="4">
    <source>
        <dbReference type="Google" id="ProtNLM"/>
    </source>
</evidence>
<name>A0A2A4GWD7_9STAP</name>
<feature type="transmembrane region" description="Helical" evidence="1">
    <location>
        <begin position="399"/>
        <end position="415"/>
    </location>
</feature>
<evidence type="ECO:0000313" key="3">
    <source>
        <dbReference type="Proteomes" id="UP000218335"/>
    </source>
</evidence>
<feature type="transmembrane region" description="Helical" evidence="1">
    <location>
        <begin position="164"/>
        <end position="182"/>
    </location>
</feature>
<keyword evidence="1" id="KW-1133">Transmembrane helix</keyword>
<feature type="transmembrane region" description="Helical" evidence="1">
    <location>
        <begin position="78"/>
        <end position="98"/>
    </location>
</feature>
<dbReference type="PANTHER" id="PTHR38454:SF1">
    <property type="entry name" value="INTEGRAL MEMBRANE PROTEIN"/>
    <property type="match status" value="1"/>
</dbReference>
<keyword evidence="1" id="KW-0472">Membrane</keyword>
<organism evidence="2 3">
    <name type="scientific">Staphylococcus delphini</name>
    <dbReference type="NCBI Taxonomy" id="53344"/>
    <lineage>
        <taxon>Bacteria</taxon>
        <taxon>Bacillati</taxon>
        <taxon>Bacillota</taxon>
        <taxon>Bacilli</taxon>
        <taxon>Bacillales</taxon>
        <taxon>Staphylococcaceae</taxon>
        <taxon>Staphylococcus</taxon>
        <taxon>Staphylococcus intermedius group</taxon>
    </lineage>
</organism>
<evidence type="ECO:0000313" key="2">
    <source>
        <dbReference type="EMBL" id="PCF54640.1"/>
    </source>
</evidence>
<dbReference type="InterPro" id="IPR018580">
    <property type="entry name" value="Uncharacterised_YfhO"/>
</dbReference>
<dbReference type="PANTHER" id="PTHR38454">
    <property type="entry name" value="INTEGRAL MEMBRANE PROTEIN-RELATED"/>
    <property type="match status" value="1"/>
</dbReference>
<dbReference type="RefSeq" id="WP_096593262.1">
    <property type="nucleotide sequence ID" value="NZ_MWUU01000011.1"/>
</dbReference>
<feature type="transmembrane region" description="Helical" evidence="1">
    <location>
        <begin position="836"/>
        <end position="855"/>
    </location>
</feature>
<feature type="transmembrane region" description="Helical" evidence="1">
    <location>
        <begin position="7"/>
        <end position="27"/>
    </location>
</feature>
<proteinExistence type="predicted"/>
<feature type="transmembrane region" description="Helical" evidence="1">
    <location>
        <begin position="239"/>
        <end position="258"/>
    </location>
</feature>
<accession>A0A2A4GWD7</accession>
<feature type="transmembrane region" description="Helical" evidence="1">
    <location>
        <begin position="374"/>
        <end position="393"/>
    </location>
</feature>
<feature type="transmembrane region" description="Helical" evidence="1">
    <location>
        <begin position="110"/>
        <end position="134"/>
    </location>
</feature>
<protein>
    <recommendedName>
        <fullName evidence="4">Integral membrane protein</fullName>
    </recommendedName>
</protein>
<feature type="transmembrane region" description="Helical" evidence="1">
    <location>
        <begin position="427"/>
        <end position="448"/>
    </location>
</feature>
<feature type="transmembrane region" description="Helical" evidence="1">
    <location>
        <begin position="194"/>
        <end position="219"/>
    </location>
</feature>
<feature type="transmembrane region" description="Helical" evidence="1">
    <location>
        <begin position="318"/>
        <end position="336"/>
    </location>
</feature>
<reference evidence="2 3" key="1">
    <citation type="journal article" date="2017" name="PLoS ONE">
        <title>Development of a real-time PCR for detection of Staphylococcus pseudintermedius using a novel automated comparison of whole-genome sequences.</title>
        <authorList>
            <person name="Verstappen K.M."/>
            <person name="Huijbregts L."/>
            <person name="Spaninks M."/>
            <person name="Wagenaar J.A."/>
            <person name="Fluit A.C."/>
            <person name="Duim B."/>
        </authorList>
    </citation>
    <scope>NUCLEOTIDE SEQUENCE [LARGE SCALE GENOMIC DNA]</scope>
    <source>
        <strain evidence="2 3">215070706401-1</strain>
    </source>
</reference>
<sequence>MRRYIPPIGFIVLFLCMSLIGHAYILYRFFADGLLFTGPNDGMEQMVPIQMFLYEKWSEGTFFYATDFGLGGDFFTDLSYYFSTNFIFILTAGVTWLLSITHLVDPKDMMYWFTQAWVVSILKCTGAMIATYYYARQLKLQHIASVVFAVLFAMSPLYFRFTVYWPFFSDVFILLPLLLLSIERYLKSGKLGLFIIITAISFANNFYFAYYQVLMGLIYYSLRMFHAHPDDQKSGMKTVLPLGVAAVLGVGSSLFFFFHGARSFFNNQRIPFDGDIPLIEPFNANTNLFYDNYLIVISYVVIQALLTFKLYRHIYFRLFAILSIFTIIAAFIPYVDSIFNGFSAPQKRWHYLLAFVTSGFVATYVQHFKSLSRLTYSLTAIPAMASIFISAYVYDRVVWWVYLIPLVFLVGLFVLTMARHDNKHRHFVTLSFACALIILQFAISAVFIKHQIFHTDHEKRANTFYAQASLYNTPLQQSLVDQMNAEKREDERIDWRVNEQDNTPMYQHFKGLSLYSSIFDRQLIEFYYRYLMINLKEESVSRYQSTGSRSNIASLLSVRYLMEKDYQHQQPAYFEKVHQYGQYVMYENQYPLPAVRVSHQYYNGEDLTTPIDREHAMLDGVVLDHQGQTYPQQAQNLVHQVEMTSHDAQRTAADRLTVTEPNGGVTLQLPDTLREKYEDFYLVVYFKRNAPDSNSTLDVNGYKNHRLFNNSKYRTGQNTLLYRVQPDNNGQIHLGISPTGSYQLNIQGLYGEDYDTLKRAYHNKAPHHYEAQQGKIKVQLAEHAGGMAVINIPYRKGMTAIVDGHAVTPQKVNGMMTGIKIGPHAKQIDIHYRPPYFITMVVLSIISIISSILYSRWYQHQQSRKSEKH</sequence>
<comment type="caution">
    <text evidence="2">The sequence shown here is derived from an EMBL/GenBank/DDBJ whole genome shotgun (WGS) entry which is preliminary data.</text>
</comment>
<evidence type="ECO:0000256" key="1">
    <source>
        <dbReference type="SAM" id="Phobius"/>
    </source>
</evidence>
<dbReference type="Proteomes" id="UP000218335">
    <property type="component" value="Unassembled WGS sequence"/>
</dbReference>